<name>A0ABR9QX66_9FIRM</name>
<evidence type="ECO:0000313" key="2">
    <source>
        <dbReference type="EMBL" id="MBE5035352.1"/>
    </source>
</evidence>
<reference evidence="2 3" key="1">
    <citation type="submission" date="2020-10" db="EMBL/GenBank/DDBJ databases">
        <title>ChiBAC.</title>
        <authorList>
            <person name="Zenner C."/>
            <person name="Hitch T.C.A."/>
            <person name="Clavel T."/>
        </authorList>
    </citation>
    <scope>NUCLEOTIDE SEQUENCE [LARGE SCALE GENOMIC DNA]</scope>
    <source>
        <strain evidence="2 3">DSM 108706</strain>
    </source>
</reference>
<sequence>MSEYVHVKHGFNPIYNENSKVLILGTLPSVKSRETDFYYGHGRNRFWQVIAALTGAAVPVTVAEKKKMLLEGGIAIWDVIDECDIIGSDDSSIKNVVPANIKGLLDKTGIKRVYGNGAKACQLYDRFIKESTGVDIIKLPSTSPANAAWNLDRLIKEWSEKINF</sequence>
<dbReference type="InterPro" id="IPR005122">
    <property type="entry name" value="Uracil-DNA_glycosylase-like"/>
</dbReference>
<comment type="caution">
    <text evidence="2">The sequence shown here is derived from an EMBL/GenBank/DDBJ whole genome shotgun (WGS) entry which is preliminary data.</text>
</comment>
<accession>A0ABR9QX66</accession>
<dbReference type="GO" id="GO:0033958">
    <property type="term" value="F:DNA-deoxyinosine glycosylase activity"/>
    <property type="evidence" value="ECO:0007669"/>
    <property type="project" value="UniProtKB-EC"/>
</dbReference>
<dbReference type="Gene3D" id="3.40.470.10">
    <property type="entry name" value="Uracil-DNA glycosylase-like domain"/>
    <property type="match status" value="1"/>
</dbReference>
<dbReference type="NCBIfam" id="TIGR04274">
    <property type="entry name" value="hypoxanDNAglyco"/>
    <property type="match status" value="1"/>
</dbReference>
<dbReference type="Pfam" id="PF03167">
    <property type="entry name" value="UDG"/>
    <property type="match status" value="1"/>
</dbReference>
<gene>
    <name evidence="2" type="ORF">INF20_03535</name>
</gene>
<dbReference type="RefSeq" id="WP_226385019.1">
    <property type="nucleotide sequence ID" value="NZ_JADCKA010000004.1"/>
</dbReference>
<evidence type="ECO:0000259" key="1">
    <source>
        <dbReference type="Pfam" id="PF03167"/>
    </source>
</evidence>
<dbReference type="EC" id="3.2.2.15" evidence="2"/>
<dbReference type="EMBL" id="JADCKA010000004">
    <property type="protein sequence ID" value="MBE5035352.1"/>
    <property type="molecule type" value="Genomic_DNA"/>
</dbReference>
<protein>
    <submittedName>
        <fullName evidence="2">DNA-deoxyinosine glycosylase</fullName>
        <ecNumber evidence="2">3.2.2.15</ecNumber>
    </submittedName>
</protein>
<dbReference type="SUPFAM" id="SSF52141">
    <property type="entry name" value="Uracil-DNA glycosylase-like"/>
    <property type="match status" value="1"/>
</dbReference>
<keyword evidence="3" id="KW-1185">Reference proteome</keyword>
<dbReference type="CDD" id="cd10032">
    <property type="entry name" value="UDG-F6_HDG"/>
    <property type="match status" value="1"/>
</dbReference>
<feature type="domain" description="Uracil-DNA glycosylase-like" evidence="1">
    <location>
        <begin position="14"/>
        <end position="152"/>
    </location>
</feature>
<dbReference type="InterPro" id="IPR026353">
    <property type="entry name" value="Hypoxan-DNA_Glyclase"/>
</dbReference>
<keyword evidence="2" id="KW-0326">Glycosidase</keyword>
<evidence type="ECO:0000313" key="3">
    <source>
        <dbReference type="Proteomes" id="UP001516588"/>
    </source>
</evidence>
<dbReference type="Proteomes" id="UP001516588">
    <property type="component" value="Unassembled WGS sequence"/>
</dbReference>
<keyword evidence="2" id="KW-0378">Hydrolase</keyword>
<dbReference type="InterPro" id="IPR036895">
    <property type="entry name" value="Uracil-DNA_glycosylase-like_sf"/>
</dbReference>
<organism evidence="2 3">
    <name type="scientific">Gallibacter intestinalis</name>
    <dbReference type="NCBI Taxonomy" id="2779356"/>
    <lineage>
        <taxon>Bacteria</taxon>
        <taxon>Bacillati</taxon>
        <taxon>Bacillota</taxon>
        <taxon>Clostridia</taxon>
        <taxon>Eubacteriales</taxon>
        <taxon>Eubacteriaceae</taxon>
        <taxon>Gallibacter</taxon>
    </lineage>
</organism>
<proteinExistence type="predicted"/>